<evidence type="ECO:0000313" key="4">
    <source>
        <dbReference type="Proteomes" id="UP001144256"/>
    </source>
</evidence>
<keyword evidence="4" id="KW-1185">Reference proteome</keyword>
<name>A0A9W5YCS1_9FIRM</name>
<feature type="region of interest" description="Disordered" evidence="1">
    <location>
        <begin position="40"/>
        <end position="77"/>
    </location>
</feature>
<dbReference type="RefSeq" id="WP_281816161.1">
    <property type="nucleotide sequence ID" value="NZ_BRLB01000008.1"/>
</dbReference>
<comment type="caution">
    <text evidence="3">The sequence shown here is derived from an EMBL/GenBank/DDBJ whole genome shotgun (WGS) entry which is preliminary data.</text>
</comment>
<dbReference type="Pfam" id="PF16472">
    <property type="entry name" value="DUF5050"/>
    <property type="match status" value="1"/>
</dbReference>
<sequence length="377" mass="44068">MKKLGIGKVYILILSIILILCGCKQTIKNDAALINQNKANEQKVTEKETNQKSQANKEVEQELEEAEETRQIEETGEIEEPIEIKSKEVEYYNPDILVTDEDYVYYCNFGYYIDNEGKLQYDDKSKGAIIRYELKTGEKESIANVRVCVKTFILKDDLLFYIDNGNLFKMNLVDRTSKLIIDDMLKFEYVIFENNIIYINEEGKILKATLDGDIVQEIKIDKFVNVIKLKEDKIYYKLWDDDEDSLYCINIDGSENSKIINNANRPILTDNFIYYTQEDGLCKANLDGSSPQYITGRWDLFYKEAGNYIYYNTDNDMSRIDKKTGIIDTSIKGIHFYYIIEIGDYLYILDYPDQDSATYKKMNLKTFEITENTEIFF</sequence>
<evidence type="ECO:0000259" key="2">
    <source>
        <dbReference type="Pfam" id="PF16472"/>
    </source>
</evidence>
<evidence type="ECO:0000256" key="1">
    <source>
        <dbReference type="SAM" id="MobiDB-lite"/>
    </source>
</evidence>
<dbReference type="PROSITE" id="PS51257">
    <property type="entry name" value="PROKAR_LIPOPROTEIN"/>
    <property type="match status" value="1"/>
</dbReference>
<feature type="domain" description="Prolow-density lipoprotein receptor-related protein 1-like beta-propeller" evidence="2">
    <location>
        <begin position="100"/>
        <end position="278"/>
    </location>
</feature>
<gene>
    <name evidence="3" type="ORF">SH1V18_26710</name>
</gene>
<organism evidence="3 4">
    <name type="scientific">Vallitalea longa</name>
    <dbReference type="NCBI Taxonomy" id="2936439"/>
    <lineage>
        <taxon>Bacteria</taxon>
        <taxon>Bacillati</taxon>
        <taxon>Bacillota</taxon>
        <taxon>Clostridia</taxon>
        <taxon>Lachnospirales</taxon>
        <taxon>Vallitaleaceae</taxon>
        <taxon>Vallitalea</taxon>
    </lineage>
</organism>
<dbReference type="SUPFAM" id="SSF69304">
    <property type="entry name" value="Tricorn protease N-terminal domain"/>
    <property type="match status" value="1"/>
</dbReference>
<dbReference type="AlphaFoldDB" id="A0A9W5YCS1"/>
<protein>
    <recommendedName>
        <fullName evidence="2">Prolow-density lipoprotein receptor-related protein 1-like beta-propeller domain-containing protein</fullName>
    </recommendedName>
</protein>
<dbReference type="InterPro" id="IPR032485">
    <property type="entry name" value="LRP1-like_beta_prop"/>
</dbReference>
<dbReference type="EMBL" id="BRLB01000008">
    <property type="protein sequence ID" value="GKX30191.1"/>
    <property type="molecule type" value="Genomic_DNA"/>
</dbReference>
<dbReference type="Proteomes" id="UP001144256">
    <property type="component" value="Unassembled WGS sequence"/>
</dbReference>
<evidence type="ECO:0000313" key="3">
    <source>
        <dbReference type="EMBL" id="GKX30191.1"/>
    </source>
</evidence>
<proteinExistence type="predicted"/>
<accession>A0A9W5YCS1</accession>
<reference evidence="3" key="1">
    <citation type="submission" date="2022-06" db="EMBL/GenBank/DDBJ databases">
        <title>Vallitalea longa sp. nov., an anaerobic bacterium isolated from marine sediment.</title>
        <authorList>
            <person name="Hirano S."/>
            <person name="Terahara T."/>
            <person name="Mori K."/>
            <person name="Hamada M."/>
            <person name="Matsumoto R."/>
            <person name="Kobayashi T."/>
        </authorList>
    </citation>
    <scope>NUCLEOTIDE SEQUENCE</scope>
    <source>
        <strain evidence="3">SH18-1</strain>
    </source>
</reference>
<feature type="compositionally biased region" description="Basic and acidic residues" evidence="1">
    <location>
        <begin position="40"/>
        <end position="60"/>
    </location>
</feature>